<proteinExistence type="predicted"/>
<comment type="caution">
    <text evidence="1">The sequence shown here is derived from an EMBL/GenBank/DDBJ whole genome shotgun (WGS) entry which is preliminary data.</text>
</comment>
<gene>
    <name evidence="1" type="ORF">RDB_LOCUS76130</name>
</gene>
<evidence type="ECO:0000313" key="2">
    <source>
        <dbReference type="Proteomes" id="UP000663846"/>
    </source>
</evidence>
<dbReference type="EMBL" id="CAJMWS010000316">
    <property type="protein sequence ID" value="CAE6415620.1"/>
    <property type="molecule type" value="Genomic_DNA"/>
</dbReference>
<accession>A0A8H2X517</accession>
<protein>
    <submittedName>
        <fullName evidence="1">Uncharacterized protein</fullName>
    </submittedName>
</protein>
<reference evidence="1" key="1">
    <citation type="submission" date="2021-01" db="EMBL/GenBank/DDBJ databases">
        <authorList>
            <person name="Kaushik A."/>
        </authorList>
    </citation>
    <scope>NUCLEOTIDE SEQUENCE</scope>
    <source>
        <strain evidence="1">AG1-1C</strain>
    </source>
</reference>
<dbReference type="Proteomes" id="UP000663846">
    <property type="component" value="Unassembled WGS sequence"/>
</dbReference>
<evidence type="ECO:0000313" key="1">
    <source>
        <dbReference type="EMBL" id="CAE6415620.1"/>
    </source>
</evidence>
<sequence length="150" mass="17523">MTNISWERAWKIARSAYRSPATESYLTDSDLNPMMVMYGMRGVEWDELPHKIMMEWKSAWDGCERLSTKHFANVATTVIPVILERLTDVAPEQLIFGRNYLYHRYRGLDLSTDRPTLQEFIRNRMQEHFELLDKLGFGSFQELIATAEGA</sequence>
<dbReference type="AlphaFoldDB" id="A0A8H2X517"/>
<name>A0A8H2X517_9AGAM</name>
<feature type="non-terminal residue" evidence="1">
    <location>
        <position position="1"/>
    </location>
</feature>
<organism evidence="1 2">
    <name type="scientific">Rhizoctonia solani</name>
    <dbReference type="NCBI Taxonomy" id="456999"/>
    <lineage>
        <taxon>Eukaryota</taxon>
        <taxon>Fungi</taxon>
        <taxon>Dikarya</taxon>
        <taxon>Basidiomycota</taxon>
        <taxon>Agaricomycotina</taxon>
        <taxon>Agaricomycetes</taxon>
        <taxon>Cantharellales</taxon>
        <taxon>Ceratobasidiaceae</taxon>
        <taxon>Rhizoctonia</taxon>
    </lineage>
</organism>